<organism evidence="4 5">
    <name type="scientific">Magnaporthiopsis poae (strain ATCC 64411 / 73-15)</name>
    <name type="common">Kentucky bluegrass fungus</name>
    <name type="synonym">Magnaporthe poae</name>
    <dbReference type="NCBI Taxonomy" id="644358"/>
    <lineage>
        <taxon>Eukaryota</taxon>
        <taxon>Fungi</taxon>
        <taxon>Dikarya</taxon>
        <taxon>Ascomycota</taxon>
        <taxon>Pezizomycotina</taxon>
        <taxon>Sordariomycetes</taxon>
        <taxon>Sordariomycetidae</taxon>
        <taxon>Magnaporthales</taxon>
        <taxon>Magnaporthaceae</taxon>
        <taxon>Magnaporthiopsis</taxon>
    </lineage>
</organism>
<evidence type="ECO:0000313" key="5">
    <source>
        <dbReference type="Proteomes" id="UP000011715"/>
    </source>
</evidence>
<dbReference type="EnsemblFungi" id="MAPG_04287T0">
    <property type="protein sequence ID" value="MAPG_04287T0"/>
    <property type="gene ID" value="MAPG_04287"/>
</dbReference>
<reference evidence="4" key="5">
    <citation type="submission" date="2015-06" db="UniProtKB">
        <authorList>
            <consortium name="EnsemblFungi"/>
        </authorList>
    </citation>
    <scope>IDENTIFICATION</scope>
    <source>
        <strain evidence="4">ATCC 64411</strain>
    </source>
</reference>
<sequence length="393" mass="41581">MAAATQLRSWTSTLALVLAFFSFAWTAGCHSNGRWVDIWGCMPQLTEPANLPPAPYNQTGVVFQNATIRQTIRVTLAAPIFRLQISNADPIKDLPLAALAVLTVDISLATGQTTNSVTSHPGSRTTSWLAPGNAVGAANFSGPGVGKTDHWYLLSRVEGFTGSSSSSVSSSSSSASSALVIVGDSISDGRGSTTNGNNRWPDVLANRLVAAGAGVSVINQAAGGNRILRDGLGPNALGRLDRDVLAGSSVRYALVFEGVNDIGTAGLGEAEQLETRDRIVSAYSQMISRLHAHGIAAFGATITPMSGPGQAYGEPSREKTRLAVNDWIRTSGRFDAVVDFDRLVRDPANNTRLAPEYDVGDCLHLSPAGYKAMGESIDLELFSRFRDGVWKMV</sequence>
<dbReference type="CDD" id="cd01830">
    <property type="entry name" value="XynE_like"/>
    <property type="match status" value="1"/>
</dbReference>
<dbReference type="Gene3D" id="3.40.50.1110">
    <property type="entry name" value="SGNH hydrolase"/>
    <property type="match status" value="1"/>
</dbReference>
<gene>
    <name evidence="3" type="ORF">MAPG_04287</name>
</gene>
<dbReference type="InterPro" id="IPR013830">
    <property type="entry name" value="SGNH_hydro"/>
</dbReference>
<dbReference type="VEuPathDB" id="FungiDB:MAPG_04287"/>
<evidence type="ECO:0000313" key="4">
    <source>
        <dbReference type="EnsemblFungi" id="MAPG_04287T0"/>
    </source>
</evidence>
<dbReference type="Proteomes" id="UP000011715">
    <property type="component" value="Unassembled WGS sequence"/>
</dbReference>
<reference evidence="4" key="4">
    <citation type="journal article" date="2015" name="G3 (Bethesda)">
        <title>Genome sequences of three phytopathogenic species of the Magnaporthaceae family of fungi.</title>
        <authorList>
            <person name="Okagaki L.H."/>
            <person name="Nunes C.C."/>
            <person name="Sailsbery J."/>
            <person name="Clay B."/>
            <person name="Brown D."/>
            <person name="John T."/>
            <person name="Oh Y."/>
            <person name="Young N."/>
            <person name="Fitzgerald M."/>
            <person name="Haas B.J."/>
            <person name="Zeng Q."/>
            <person name="Young S."/>
            <person name="Adiconis X."/>
            <person name="Fan L."/>
            <person name="Levin J.Z."/>
            <person name="Mitchell T.K."/>
            <person name="Okubara P.A."/>
            <person name="Farman M.L."/>
            <person name="Kohn L.M."/>
            <person name="Birren B."/>
            <person name="Ma L.-J."/>
            <person name="Dean R.A."/>
        </authorList>
    </citation>
    <scope>NUCLEOTIDE SEQUENCE</scope>
    <source>
        <strain evidence="4">ATCC 64411 / 73-15</strain>
    </source>
</reference>
<dbReference type="Pfam" id="PF13472">
    <property type="entry name" value="Lipase_GDSL_2"/>
    <property type="match status" value="1"/>
</dbReference>
<keyword evidence="5" id="KW-1185">Reference proteome</keyword>
<feature type="signal peptide" evidence="1">
    <location>
        <begin position="1"/>
        <end position="26"/>
    </location>
</feature>
<dbReference type="EMBL" id="ADBL01001014">
    <property type="status" value="NOT_ANNOTATED_CDS"/>
    <property type="molecule type" value="Genomic_DNA"/>
</dbReference>
<dbReference type="EMBL" id="GL876968">
    <property type="protein sequence ID" value="KLU85259.1"/>
    <property type="molecule type" value="Genomic_DNA"/>
</dbReference>
<reference evidence="5" key="2">
    <citation type="submission" date="2010-05" db="EMBL/GenBank/DDBJ databases">
        <title>The genome sequence of Magnaporthe poae strain ATCC 64411.</title>
        <authorList>
            <person name="Ma L.-J."/>
            <person name="Dead R."/>
            <person name="Young S."/>
            <person name="Zeng Q."/>
            <person name="Koehrsen M."/>
            <person name="Alvarado L."/>
            <person name="Berlin A."/>
            <person name="Chapman S.B."/>
            <person name="Chen Z."/>
            <person name="Freedman E."/>
            <person name="Gellesch M."/>
            <person name="Goldberg J."/>
            <person name="Griggs A."/>
            <person name="Gujja S."/>
            <person name="Heilman E.R."/>
            <person name="Heiman D."/>
            <person name="Hepburn T."/>
            <person name="Howarth C."/>
            <person name="Jen D."/>
            <person name="Larson L."/>
            <person name="Mehta T."/>
            <person name="Neiman D."/>
            <person name="Pearson M."/>
            <person name="Roberts A."/>
            <person name="Saif S."/>
            <person name="Shea T."/>
            <person name="Shenoy N."/>
            <person name="Sisk P."/>
            <person name="Stolte C."/>
            <person name="Sykes S."/>
            <person name="Walk T."/>
            <person name="White J."/>
            <person name="Yandava C."/>
            <person name="Haas B."/>
            <person name="Nusbaum C."/>
            <person name="Birren B."/>
        </authorList>
    </citation>
    <scope>NUCLEOTIDE SEQUENCE [LARGE SCALE GENOMIC DNA]</scope>
    <source>
        <strain evidence="5">ATCC 64411 / 73-15</strain>
    </source>
</reference>
<name>A0A0C4DWB2_MAGP6</name>
<feature type="chain" id="PRO_5009385386" evidence="1">
    <location>
        <begin position="27"/>
        <end position="393"/>
    </location>
</feature>
<accession>A0A0C4DWB2</accession>
<dbReference type="SUPFAM" id="SSF52266">
    <property type="entry name" value="SGNH hydrolase"/>
    <property type="match status" value="1"/>
</dbReference>
<dbReference type="OrthoDB" id="10071171at2759"/>
<dbReference type="AlphaFoldDB" id="A0A0C4DWB2"/>
<dbReference type="InterPro" id="IPR036514">
    <property type="entry name" value="SGNH_hydro_sf"/>
</dbReference>
<dbReference type="EMBL" id="ADBL01001015">
    <property type="status" value="NOT_ANNOTATED_CDS"/>
    <property type="molecule type" value="Genomic_DNA"/>
</dbReference>
<dbReference type="STRING" id="644358.A0A0C4DWB2"/>
<dbReference type="InterPro" id="IPR053140">
    <property type="entry name" value="GDSL_Rv0518-like"/>
</dbReference>
<feature type="domain" description="SGNH hydrolase-type esterase" evidence="2">
    <location>
        <begin position="182"/>
        <end position="372"/>
    </location>
</feature>
<dbReference type="OMA" id="RYAMIFE"/>
<evidence type="ECO:0000313" key="3">
    <source>
        <dbReference type="EMBL" id="KLU85259.1"/>
    </source>
</evidence>
<keyword evidence="1" id="KW-0732">Signal</keyword>
<dbReference type="PANTHER" id="PTHR43784:SF3">
    <property type="entry name" value="GDSL FAMILY LIPASE"/>
    <property type="match status" value="1"/>
</dbReference>
<protein>
    <submittedName>
        <fullName evidence="3">Lipolytic enzyme</fullName>
    </submittedName>
</protein>
<dbReference type="eggNOG" id="ENOG502QVFK">
    <property type="taxonomic scope" value="Eukaryota"/>
</dbReference>
<proteinExistence type="predicted"/>
<reference evidence="3" key="3">
    <citation type="submission" date="2011-03" db="EMBL/GenBank/DDBJ databases">
        <title>Annotation of Magnaporthe poae ATCC 64411.</title>
        <authorList>
            <person name="Ma L.-J."/>
            <person name="Dead R."/>
            <person name="Young S.K."/>
            <person name="Zeng Q."/>
            <person name="Gargeya S."/>
            <person name="Fitzgerald M."/>
            <person name="Haas B."/>
            <person name="Abouelleil A."/>
            <person name="Alvarado L."/>
            <person name="Arachchi H.M."/>
            <person name="Berlin A."/>
            <person name="Brown A."/>
            <person name="Chapman S.B."/>
            <person name="Chen Z."/>
            <person name="Dunbar C."/>
            <person name="Freedman E."/>
            <person name="Gearin G."/>
            <person name="Gellesch M."/>
            <person name="Goldberg J."/>
            <person name="Griggs A."/>
            <person name="Gujja S."/>
            <person name="Heiman D."/>
            <person name="Howarth C."/>
            <person name="Larson L."/>
            <person name="Lui A."/>
            <person name="MacDonald P.J.P."/>
            <person name="Mehta T."/>
            <person name="Montmayeur A."/>
            <person name="Murphy C."/>
            <person name="Neiman D."/>
            <person name="Pearson M."/>
            <person name="Priest M."/>
            <person name="Roberts A."/>
            <person name="Saif S."/>
            <person name="Shea T."/>
            <person name="Shenoy N."/>
            <person name="Sisk P."/>
            <person name="Stolte C."/>
            <person name="Sykes S."/>
            <person name="Yandava C."/>
            <person name="Wortman J."/>
            <person name="Nusbaum C."/>
            <person name="Birren B."/>
        </authorList>
    </citation>
    <scope>NUCLEOTIDE SEQUENCE</scope>
    <source>
        <strain evidence="3">ATCC 64411</strain>
    </source>
</reference>
<evidence type="ECO:0000259" key="2">
    <source>
        <dbReference type="Pfam" id="PF13472"/>
    </source>
</evidence>
<dbReference type="PANTHER" id="PTHR43784">
    <property type="entry name" value="GDSL-LIKE LIPASE/ACYLHYDROLASE, PUTATIVE (AFU_ORTHOLOGUE AFUA_2G00820)-RELATED"/>
    <property type="match status" value="1"/>
</dbReference>
<reference evidence="3" key="1">
    <citation type="submission" date="2010-05" db="EMBL/GenBank/DDBJ databases">
        <title>The Genome Sequence of Magnaporthe poae strain ATCC 64411.</title>
        <authorList>
            <consortium name="The Broad Institute Genome Sequencing Platform"/>
            <consortium name="Broad Institute Genome Sequencing Center for Infectious Disease"/>
            <person name="Ma L.-J."/>
            <person name="Dead R."/>
            <person name="Young S."/>
            <person name="Zeng Q."/>
            <person name="Koehrsen M."/>
            <person name="Alvarado L."/>
            <person name="Berlin A."/>
            <person name="Chapman S.B."/>
            <person name="Chen Z."/>
            <person name="Freedman E."/>
            <person name="Gellesch M."/>
            <person name="Goldberg J."/>
            <person name="Griggs A."/>
            <person name="Gujja S."/>
            <person name="Heilman E.R."/>
            <person name="Heiman D."/>
            <person name="Hepburn T."/>
            <person name="Howarth C."/>
            <person name="Jen D."/>
            <person name="Larson L."/>
            <person name="Mehta T."/>
            <person name="Neiman D."/>
            <person name="Pearson M."/>
            <person name="Roberts A."/>
            <person name="Saif S."/>
            <person name="Shea T."/>
            <person name="Shenoy N."/>
            <person name="Sisk P."/>
            <person name="Stolte C."/>
            <person name="Sykes S."/>
            <person name="Walk T."/>
            <person name="White J."/>
            <person name="Yandava C."/>
            <person name="Haas B."/>
            <person name="Nusbaum C."/>
            <person name="Birren B."/>
        </authorList>
    </citation>
    <scope>NUCLEOTIDE SEQUENCE</scope>
    <source>
        <strain evidence="3">ATCC 64411</strain>
    </source>
</reference>
<evidence type="ECO:0000256" key="1">
    <source>
        <dbReference type="SAM" id="SignalP"/>
    </source>
</evidence>